<dbReference type="InterPro" id="IPR007745">
    <property type="entry name" value="Cyt_c_oxidase_Cu-chaperone"/>
</dbReference>
<dbReference type="Gene3D" id="1.10.287.1130">
    <property type="entry name" value="CytochromE C oxidase copper chaperone"/>
    <property type="match status" value="1"/>
</dbReference>
<dbReference type="Ensembl" id="ENSCMIT00000012194.1">
    <property type="protein sequence ID" value="ENSCMIP00000011907.1"/>
    <property type="gene ID" value="ENSCMIG00000006143.1"/>
</dbReference>
<keyword evidence="11" id="KW-1185">Reference proteome</keyword>
<evidence type="ECO:0000256" key="5">
    <source>
        <dbReference type="ARBA" id="ARBA00023128"/>
    </source>
</evidence>
<evidence type="ECO:0000256" key="7">
    <source>
        <dbReference type="ARBA" id="ARBA00023186"/>
    </source>
</evidence>
<reference evidence="10" key="4">
    <citation type="submission" date="2025-05" db="UniProtKB">
        <authorList>
            <consortium name="Ensembl"/>
        </authorList>
    </citation>
    <scope>IDENTIFICATION</scope>
</reference>
<keyword evidence="7" id="KW-0143">Chaperone</keyword>
<dbReference type="Proteomes" id="UP000314986">
    <property type="component" value="Unassembled WGS sequence"/>
</dbReference>
<reference evidence="11" key="1">
    <citation type="journal article" date="2006" name="Science">
        <title>Ancient noncoding elements conserved in the human genome.</title>
        <authorList>
            <person name="Venkatesh B."/>
            <person name="Kirkness E.F."/>
            <person name="Loh Y.H."/>
            <person name="Halpern A.L."/>
            <person name="Lee A.P."/>
            <person name="Johnson J."/>
            <person name="Dandona N."/>
            <person name="Viswanathan L.D."/>
            <person name="Tay A."/>
            <person name="Venter J.C."/>
            <person name="Strausberg R.L."/>
            <person name="Brenner S."/>
        </authorList>
    </citation>
    <scope>NUCLEOTIDE SEQUENCE [LARGE SCALE GENOMIC DNA]</scope>
</reference>
<reference evidence="11" key="2">
    <citation type="journal article" date="2007" name="PLoS Biol.">
        <title>Survey sequencing and comparative analysis of the elephant shark (Callorhinchus milii) genome.</title>
        <authorList>
            <person name="Venkatesh B."/>
            <person name="Kirkness E.F."/>
            <person name="Loh Y.H."/>
            <person name="Halpern A.L."/>
            <person name="Lee A.P."/>
            <person name="Johnson J."/>
            <person name="Dandona N."/>
            <person name="Viswanathan L.D."/>
            <person name="Tay A."/>
            <person name="Venter J.C."/>
            <person name="Strausberg R.L."/>
            <person name="Brenner S."/>
        </authorList>
    </citation>
    <scope>NUCLEOTIDE SEQUENCE [LARGE SCALE GENOMIC DNA]</scope>
</reference>
<name>V9LHS4_CALMI</name>
<evidence type="ECO:0000256" key="6">
    <source>
        <dbReference type="ARBA" id="ARBA00023157"/>
    </source>
</evidence>
<keyword evidence="4" id="KW-0186">Copper</keyword>
<evidence type="ECO:0000313" key="11">
    <source>
        <dbReference type="Proteomes" id="UP000314986"/>
    </source>
</evidence>
<dbReference type="Pfam" id="PF05051">
    <property type="entry name" value="COX17"/>
    <property type="match status" value="1"/>
</dbReference>
<evidence type="ECO:0000256" key="2">
    <source>
        <dbReference type="ARBA" id="ARBA00009241"/>
    </source>
</evidence>
<dbReference type="EMBL" id="JW880463">
    <property type="protein sequence ID" value="AFP12980.1"/>
    <property type="molecule type" value="mRNA"/>
</dbReference>
<evidence type="ECO:0000256" key="1">
    <source>
        <dbReference type="ARBA" id="ARBA00004569"/>
    </source>
</evidence>
<evidence type="ECO:0000256" key="3">
    <source>
        <dbReference type="ARBA" id="ARBA00022723"/>
    </source>
</evidence>
<keyword evidence="5" id="KW-0496">Mitochondrion</keyword>
<dbReference type="InterPro" id="IPR009069">
    <property type="entry name" value="Cys_alpha_HP_mot_SF"/>
</dbReference>
<evidence type="ECO:0000313" key="9">
    <source>
        <dbReference type="EMBL" id="AFP12980.1"/>
    </source>
</evidence>
<comment type="subcellular location">
    <subcellularLocation>
        <location evidence="1">Mitochondrion intermembrane space</location>
    </subcellularLocation>
</comment>
<evidence type="ECO:0000313" key="10">
    <source>
        <dbReference type="Ensembl" id="ENSCMIP00000011907.1"/>
    </source>
</evidence>
<dbReference type="SUPFAM" id="SSF47072">
    <property type="entry name" value="Cysteine alpha-hairpin motif"/>
    <property type="match status" value="1"/>
</dbReference>
<protein>
    <submittedName>
        <fullName evidence="9">COX17-like, cytochrome c oxidase assembly protein</fullName>
    </submittedName>
</protein>
<accession>V9LHS4</accession>
<organism evidence="9">
    <name type="scientific">Callorhinchus milii</name>
    <name type="common">Ghost shark</name>
    <dbReference type="NCBI Taxonomy" id="7868"/>
    <lineage>
        <taxon>Eukaryota</taxon>
        <taxon>Metazoa</taxon>
        <taxon>Chordata</taxon>
        <taxon>Craniata</taxon>
        <taxon>Vertebrata</taxon>
        <taxon>Chondrichthyes</taxon>
        <taxon>Holocephali</taxon>
        <taxon>Chimaeriformes</taxon>
        <taxon>Callorhinchidae</taxon>
        <taxon>Callorhinchus</taxon>
    </lineage>
</organism>
<comment type="similarity">
    <text evidence="2">Belongs to the COX17 family.</text>
</comment>
<proteinExistence type="evidence at transcript level"/>
<evidence type="ECO:0000256" key="8">
    <source>
        <dbReference type="SAM" id="MobiDB-lite"/>
    </source>
</evidence>
<evidence type="ECO:0000256" key="4">
    <source>
        <dbReference type="ARBA" id="ARBA00023008"/>
    </source>
</evidence>
<dbReference type="GO" id="GO:0005758">
    <property type="term" value="C:mitochondrial intermembrane space"/>
    <property type="evidence" value="ECO:0007669"/>
    <property type="project" value="UniProtKB-SubCell"/>
</dbReference>
<reference evidence="9 11" key="3">
    <citation type="journal article" date="2014" name="Nature">
        <title>Elephant shark genome provides unique insights into gnathostome evolution.</title>
        <authorList>
            <consortium name="International Elephant Shark Genome Sequencing Consortium"/>
            <person name="Venkatesh B."/>
            <person name="Lee A.P."/>
            <person name="Ravi V."/>
            <person name="Maurya A.K."/>
            <person name="Lian M.M."/>
            <person name="Swann J.B."/>
            <person name="Ohta Y."/>
            <person name="Flajnik M.F."/>
            <person name="Sutoh Y."/>
            <person name="Kasahara M."/>
            <person name="Hoon S."/>
            <person name="Gangu V."/>
            <person name="Roy S.W."/>
            <person name="Irimia M."/>
            <person name="Korzh V."/>
            <person name="Kondrychyn I."/>
            <person name="Lim Z.W."/>
            <person name="Tay B.H."/>
            <person name="Tohari S."/>
            <person name="Kong K.W."/>
            <person name="Ho S."/>
            <person name="Lorente-Galdos B."/>
            <person name="Quilez J."/>
            <person name="Marques-Bonet T."/>
            <person name="Raney B.J."/>
            <person name="Ingham P.W."/>
            <person name="Tay A."/>
            <person name="Hillier L.W."/>
            <person name="Minx P."/>
            <person name="Boehm T."/>
            <person name="Wilson R.K."/>
            <person name="Brenner S."/>
            <person name="Warren W.C."/>
        </authorList>
    </citation>
    <scope>NUCLEOTIDE SEQUENCE</scope>
    <source>
        <tissue evidence="9">Intestine</tissue>
    </source>
</reference>
<feature type="region of interest" description="Disordered" evidence="8">
    <location>
        <begin position="1"/>
        <end position="21"/>
    </location>
</feature>
<dbReference type="GO" id="GO:0016531">
    <property type="term" value="F:copper chaperone activity"/>
    <property type="evidence" value="ECO:0007669"/>
    <property type="project" value="InterPro"/>
</dbReference>
<dbReference type="AlphaFoldDB" id="V9LHS4"/>
<keyword evidence="6" id="KW-1015">Disulfide bond</keyword>
<dbReference type="GO" id="GO:0005507">
    <property type="term" value="F:copper ion binding"/>
    <property type="evidence" value="ECO:0007669"/>
    <property type="project" value="InterPro"/>
</dbReference>
<sequence length="62" mass="6663">MSDSKDQSTVQTGEKDGEAPLETACDQLKAAMEKCITTKGEESCEAAAAAYRDCMKRLGFNV</sequence>
<keyword evidence="3" id="KW-0479">Metal-binding</keyword>